<evidence type="ECO:0000313" key="2">
    <source>
        <dbReference type="EMBL" id="CAH4034227.1"/>
    </source>
</evidence>
<reference evidence="2" key="1">
    <citation type="submission" date="2022-05" db="EMBL/GenBank/DDBJ databases">
        <authorList>
            <person name="Okamura Y."/>
        </authorList>
    </citation>
    <scope>NUCLEOTIDE SEQUENCE</scope>
</reference>
<evidence type="ECO:0000256" key="1">
    <source>
        <dbReference type="SAM" id="MobiDB-lite"/>
    </source>
</evidence>
<feature type="compositionally biased region" description="Low complexity" evidence="1">
    <location>
        <begin position="205"/>
        <end position="219"/>
    </location>
</feature>
<organism evidence="2 3">
    <name type="scientific">Pieris brassicae</name>
    <name type="common">White butterfly</name>
    <name type="synonym">Large white butterfly</name>
    <dbReference type="NCBI Taxonomy" id="7116"/>
    <lineage>
        <taxon>Eukaryota</taxon>
        <taxon>Metazoa</taxon>
        <taxon>Ecdysozoa</taxon>
        <taxon>Arthropoda</taxon>
        <taxon>Hexapoda</taxon>
        <taxon>Insecta</taxon>
        <taxon>Pterygota</taxon>
        <taxon>Neoptera</taxon>
        <taxon>Endopterygota</taxon>
        <taxon>Lepidoptera</taxon>
        <taxon>Glossata</taxon>
        <taxon>Ditrysia</taxon>
        <taxon>Papilionoidea</taxon>
        <taxon>Pieridae</taxon>
        <taxon>Pierinae</taxon>
        <taxon>Pieris</taxon>
    </lineage>
</organism>
<protein>
    <submittedName>
        <fullName evidence="2">Uncharacterized protein</fullName>
    </submittedName>
</protein>
<dbReference type="Proteomes" id="UP001152562">
    <property type="component" value="Unassembled WGS sequence"/>
</dbReference>
<dbReference type="EMBL" id="CALOZG010000040">
    <property type="protein sequence ID" value="CAH4034227.1"/>
    <property type="molecule type" value="Genomic_DNA"/>
</dbReference>
<feature type="region of interest" description="Disordered" evidence="1">
    <location>
        <begin position="186"/>
        <end position="219"/>
    </location>
</feature>
<sequence length="343" mass="37914">MKRKVEVLEAERKQSLMQIAPLEMKLDDMQRFTKASSIEIRNIPLPEKLESEAELCQIVQNTGKALQVNVDKAPETHQDWAHQDQLVELNPTKPIAPLNNPPVPRAKYLPLNPFPSSLVSFNVELTGKHNHTTRVCIPALHQTPPPICYPEPHLKHPMLQQPIPPRLQRQPGEQAIDGLFGVVALIDPSTPNASPSPPKPHTPQDNKNTTSTNTDTTDITQLSLKLEAHSRLLEESHRAIREHSRLIKAQPTTAPADHQPGATDTHGVFKSYAKAATAPKPPAGPSIVVSGEGLETTEQNNGTYFEMVGRCCTDDDIIESDTEAELCDEDCVFESPHNTDTEQ</sequence>
<evidence type="ECO:0000313" key="3">
    <source>
        <dbReference type="Proteomes" id="UP001152562"/>
    </source>
</evidence>
<dbReference type="AlphaFoldDB" id="A0A9P0TL15"/>
<comment type="caution">
    <text evidence="2">The sequence shown here is derived from an EMBL/GenBank/DDBJ whole genome shotgun (WGS) entry which is preliminary data.</text>
</comment>
<name>A0A9P0TL15_PIEBR</name>
<gene>
    <name evidence="2" type="ORF">PIBRA_LOCUS10431</name>
</gene>
<accession>A0A9P0TL15</accession>
<keyword evidence="3" id="KW-1185">Reference proteome</keyword>
<proteinExistence type="predicted"/>